<organism evidence="1 2">
    <name type="scientific">Schleiferia thermophila</name>
    <dbReference type="NCBI Taxonomy" id="884107"/>
    <lineage>
        <taxon>Bacteria</taxon>
        <taxon>Pseudomonadati</taxon>
        <taxon>Bacteroidota</taxon>
        <taxon>Flavobacteriia</taxon>
        <taxon>Flavobacteriales</taxon>
        <taxon>Schleiferiaceae</taxon>
        <taxon>Schleiferia</taxon>
    </lineage>
</organism>
<sequence>MKTATLRLLSQFHGLGIAPSSNEIFENYNFNVDL</sequence>
<dbReference type="EMBL" id="QPJS01000003">
    <property type="protein sequence ID" value="RCX03306.1"/>
    <property type="molecule type" value="Genomic_DNA"/>
</dbReference>
<keyword evidence="2" id="KW-1185">Reference proteome</keyword>
<name>A0A369A4N1_9FLAO</name>
<protein>
    <submittedName>
        <fullName evidence="1">Uncharacterized protein</fullName>
    </submittedName>
</protein>
<evidence type="ECO:0000313" key="1">
    <source>
        <dbReference type="EMBL" id="RCX03306.1"/>
    </source>
</evidence>
<dbReference type="AlphaFoldDB" id="A0A369A4N1"/>
<evidence type="ECO:0000313" key="2">
    <source>
        <dbReference type="Proteomes" id="UP000253517"/>
    </source>
</evidence>
<accession>A0A369A4N1</accession>
<proteinExistence type="predicted"/>
<gene>
    <name evidence="1" type="ORF">DES35_103191</name>
</gene>
<dbReference type="Proteomes" id="UP000253517">
    <property type="component" value="Unassembled WGS sequence"/>
</dbReference>
<comment type="caution">
    <text evidence="1">The sequence shown here is derived from an EMBL/GenBank/DDBJ whole genome shotgun (WGS) entry which is preliminary data.</text>
</comment>
<reference evidence="1 2" key="1">
    <citation type="submission" date="2018-07" db="EMBL/GenBank/DDBJ databases">
        <title>Genomic Encyclopedia of Type Strains, Phase IV (KMG-IV): sequencing the most valuable type-strain genomes for metagenomic binning, comparative biology and taxonomic classification.</title>
        <authorList>
            <person name="Goeker M."/>
        </authorList>
    </citation>
    <scope>NUCLEOTIDE SEQUENCE [LARGE SCALE GENOMIC DNA]</scope>
    <source>
        <strain evidence="1 2">DSM 21410</strain>
    </source>
</reference>